<evidence type="ECO:0000256" key="1">
    <source>
        <dbReference type="SAM" id="MobiDB-lite"/>
    </source>
</evidence>
<reference evidence="2" key="1">
    <citation type="submission" date="2020-03" db="EMBL/GenBank/DDBJ databases">
        <authorList>
            <person name="Weist P."/>
        </authorList>
    </citation>
    <scope>NUCLEOTIDE SEQUENCE</scope>
</reference>
<evidence type="ECO:0000313" key="2">
    <source>
        <dbReference type="EMBL" id="CAB1428907.1"/>
    </source>
</evidence>
<dbReference type="Proteomes" id="UP001153269">
    <property type="component" value="Unassembled WGS sequence"/>
</dbReference>
<organism evidence="2 3">
    <name type="scientific">Pleuronectes platessa</name>
    <name type="common">European plaice</name>
    <dbReference type="NCBI Taxonomy" id="8262"/>
    <lineage>
        <taxon>Eukaryota</taxon>
        <taxon>Metazoa</taxon>
        <taxon>Chordata</taxon>
        <taxon>Craniata</taxon>
        <taxon>Vertebrata</taxon>
        <taxon>Euteleostomi</taxon>
        <taxon>Actinopterygii</taxon>
        <taxon>Neopterygii</taxon>
        <taxon>Teleostei</taxon>
        <taxon>Neoteleostei</taxon>
        <taxon>Acanthomorphata</taxon>
        <taxon>Carangaria</taxon>
        <taxon>Pleuronectiformes</taxon>
        <taxon>Pleuronectoidei</taxon>
        <taxon>Pleuronectidae</taxon>
        <taxon>Pleuronectes</taxon>
    </lineage>
</organism>
<dbReference type="EMBL" id="CADEAL010001100">
    <property type="protein sequence ID" value="CAB1428907.1"/>
    <property type="molecule type" value="Genomic_DNA"/>
</dbReference>
<proteinExistence type="predicted"/>
<keyword evidence="3" id="KW-1185">Reference proteome</keyword>
<comment type="caution">
    <text evidence="2">The sequence shown here is derived from an EMBL/GenBank/DDBJ whole genome shotgun (WGS) entry which is preliminary data.</text>
</comment>
<protein>
    <submittedName>
        <fullName evidence="2">Uncharacterized protein</fullName>
    </submittedName>
</protein>
<gene>
    <name evidence="2" type="ORF">PLEPLA_LOCUS16882</name>
</gene>
<dbReference type="AlphaFoldDB" id="A0A9N7UE94"/>
<name>A0A9N7UE94_PLEPL</name>
<evidence type="ECO:0000313" key="3">
    <source>
        <dbReference type="Proteomes" id="UP001153269"/>
    </source>
</evidence>
<accession>A0A9N7UE94</accession>
<sequence>MALRAPLRRSISEHVKDSTNQAWDGFWRSVRERRLGGESRASDLHFVTAASLEETSAAQIDCDQNLIKCSSSQILSSLLSERSRLRIIVSSQLSTHRKSPTLFNGSAGEKGFPGRGKVQK</sequence>
<feature type="region of interest" description="Disordered" evidence="1">
    <location>
        <begin position="95"/>
        <end position="120"/>
    </location>
</feature>